<dbReference type="EMBL" id="JXMU01000002">
    <property type="protein sequence ID" value="KPB02553.1"/>
    <property type="molecule type" value="Genomic_DNA"/>
</dbReference>
<evidence type="ECO:0000256" key="1">
    <source>
        <dbReference type="PROSITE-ProRule" id="PRU00169"/>
    </source>
</evidence>
<dbReference type="GO" id="GO:0000160">
    <property type="term" value="P:phosphorelay signal transduction system"/>
    <property type="evidence" value="ECO:0007669"/>
    <property type="project" value="InterPro"/>
</dbReference>
<dbReference type="SUPFAM" id="SSF52172">
    <property type="entry name" value="CheY-like"/>
    <property type="match status" value="1"/>
</dbReference>
<proteinExistence type="predicted"/>
<dbReference type="SMART" id="SM00448">
    <property type="entry name" value="REC"/>
    <property type="match status" value="1"/>
</dbReference>
<accession>A0A0M9GPD8</accession>
<dbReference type="AlphaFoldDB" id="A0A0M9GPD8"/>
<dbReference type="PANTHER" id="PTHR44520">
    <property type="entry name" value="RESPONSE REGULATOR RCP1-RELATED"/>
    <property type="match status" value="1"/>
</dbReference>
<dbReference type="InterPro" id="IPR052893">
    <property type="entry name" value="TCS_response_regulator"/>
</dbReference>
<dbReference type="Proteomes" id="UP000038011">
    <property type="component" value="Unassembled WGS sequence"/>
</dbReference>
<organism evidence="3 4">
    <name type="scientific">Ahrensia marina</name>
    <dbReference type="NCBI Taxonomy" id="1514904"/>
    <lineage>
        <taxon>Bacteria</taxon>
        <taxon>Pseudomonadati</taxon>
        <taxon>Pseudomonadota</taxon>
        <taxon>Alphaproteobacteria</taxon>
        <taxon>Hyphomicrobiales</taxon>
        <taxon>Ahrensiaceae</taxon>
        <taxon>Ahrensia</taxon>
    </lineage>
</organism>
<evidence type="ECO:0000313" key="3">
    <source>
        <dbReference type="EMBL" id="KPB02553.1"/>
    </source>
</evidence>
<dbReference type="PROSITE" id="PS50110">
    <property type="entry name" value="RESPONSE_REGULATORY"/>
    <property type="match status" value="1"/>
</dbReference>
<name>A0A0M9GPD8_9HYPH</name>
<feature type="modified residue" description="4-aspartylphosphate" evidence="1">
    <location>
        <position position="69"/>
    </location>
</feature>
<evidence type="ECO:0000259" key="2">
    <source>
        <dbReference type="PROSITE" id="PS50110"/>
    </source>
</evidence>
<dbReference type="InterPro" id="IPR001789">
    <property type="entry name" value="Sig_transdc_resp-reg_receiver"/>
</dbReference>
<dbReference type="STRING" id="1514904.SU32_02025"/>
<feature type="domain" description="Response regulatory" evidence="2">
    <location>
        <begin position="8"/>
        <end position="136"/>
    </location>
</feature>
<dbReference type="CDD" id="cd17557">
    <property type="entry name" value="REC_Rcp-like"/>
    <property type="match status" value="1"/>
</dbReference>
<reference evidence="3 4" key="1">
    <citation type="submission" date="2015-01" db="EMBL/GenBank/DDBJ databases">
        <title>Ahrensia donghaiensis sp. nov., a novel dimethylsulphoniopropionate-cleavage bacterium isolated from seawater and emended descriptions of the genus Ahrensia and Ahrensia kielensis.</title>
        <authorList>
            <person name="Liu J."/>
        </authorList>
    </citation>
    <scope>NUCLEOTIDE SEQUENCE [LARGE SCALE GENOMIC DNA]</scope>
    <source>
        <strain evidence="3 4">LZD062</strain>
    </source>
</reference>
<gene>
    <name evidence="3" type="ORF">SU32_02025</name>
</gene>
<keyword evidence="4" id="KW-1185">Reference proteome</keyword>
<dbReference type="Pfam" id="PF00072">
    <property type="entry name" value="Response_reg"/>
    <property type="match status" value="1"/>
</dbReference>
<keyword evidence="1" id="KW-0597">Phosphoprotein</keyword>
<dbReference type="Gene3D" id="3.40.50.2300">
    <property type="match status" value="1"/>
</dbReference>
<dbReference type="OrthoDB" id="9793549at2"/>
<dbReference type="RefSeq" id="WP_053997660.1">
    <property type="nucleotide sequence ID" value="NZ_JXMU01000002.1"/>
</dbReference>
<sequence>MSESSKVKILIADDDADDRMLIADAFEEARLDNPIDFVVDGLDLLDYLKRQGKYEGMEGELLPSLILLDLNMPRMNGRAALEEIRKDPNLTAIPIIVLTTSKSEEDILQTYNLGINSFITKPVTFDRLVHVVQILNKYWIEIVSLPEKR</sequence>
<dbReference type="InterPro" id="IPR011006">
    <property type="entry name" value="CheY-like_superfamily"/>
</dbReference>
<evidence type="ECO:0000313" key="4">
    <source>
        <dbReference type="Proteomes" id="UP000038011"/>
    </source>
</evidence>
<dbReference type="PATRIC" id="fig|1514904.3.peg.1605"/>
<dbReference type="PANTHER" id="PTHR44520:SF2">
    <property type="entry name" value="RESPONSE REGULATOR RCP1"/>
    <property type="match status" value="1"/>
</dbReference>
<protein>
    <submittedName>
        <fullName evidence="3">Chemotaxis protein CheY</fullName>
    </submittedName>
</protein>
<comment type="caution">
    <text evidence="3">The sequence shown here is derived from an EMBL/GenBank/DDBJ whole genome shotgun (WGS) entry which is preliminary data.</text>
</comment>